<evidence type="ECO:0000313" key="3">
    <source>
        <dbReference type="Proteomes" id="UP000030645"/>
    </source>
</evidence>
<gene>
    <name evidence="2" type="ORF">L484_006003</name>
</gene>
<feature type="region of interest" description="Disordered" evidence="1">
    <location>
        <begin position="84"/>
        <end position="107"/>
    </location>
</feature>
<dbReference type="AlphaFoldDB" id="W9RSP6"/>
<keyword evidence="3" id="KW-1185">Reference proteome</keyword>
<name>W9RSP6_9ROSA</name>
<feature type="compositionally biased region" description="Polar residues" evidence="1">
    <location>
        <begin position="125"/>
        <end position="139"/>
    </location>
</feature>
<dbReference type="Proteomes" id="UP000030645">
    <property type="component" value="Unassembled WGS sequence"/>
</dbReference>
<feature type="compositionally biased region" description="Polar residues" evidence="1">
    <location>
        <begin position="151"/>
        <end position="173"/>
    </location>
</feature>
<evidence type="ECO:0000313" key="2">
    <source>
        <dbReference type="EMBL" id="EXB67554.1"/>
    </source>
</evidence>
<feature type="compositionally biased region" description="Low complexity" evidence="1">
    <location>
        <begin position="84"/>
        <end position="94"/>
    </location>
</feature>
<evidence type="ECO:0000256" key="1">
    <source>
        <dbReference type="SAM" id="MobiDB-lite"/>
    </source>
</evidence>
<sequence>MVFCLKKNEGMRDPNDEIRVWRTDLKLTRTILEPPGSLTVKKLRTELFTRELRLVKRGMQPDATYVNLTESETTKFAISLMTDSDSNNSSEVSSHMPADERQVSKKKIPGREMVAVICFPNKGRSNVLTSNSTPGSHGPSTRAPDADSSDTRSTNTNHQNITKHSSIDTSCSEVATPDTGRSYVMPPKPAIIFARVG</sequence>
<protein>
    <submittedName>
        <fullName evidence="2">Uncharacterized protein</fullName>
    </submittedName>
</protein>
<accession>W9RSP6</accession>
<reference evidence="3" key="1">
    <citation type="submission" date="2013-01" db="EMBL/GenBank/DDBJ databases">
        <title>Draft Genome Sequence of a Mulberry Tree, Morus notabilis C.K. Schneid.</title>
        <authorList>
            <person name="He N."/>
            <person name="Zhao S."/>
        </authorList>
    </citation>
    <scope>NUCLEOTIDE SEQUENCE</scope>
</reference>
<proteinExistence type="predicted"/>
<dbReference type="EMBL" id="KE344565">
    <property type="protein sequence ID" value="EXB67554.1"/>
    <property type="molecule type" value="Genomic_DNA"/>
</dbReference>
<feature type="region of interest" description="Disordered" evidence="1">
    <location>
        <begin position="125"/>
        <end position="182"/>
    </location>
</feature>
<organism evidence="2 3">
    <name type="scientific">Morus notabilis</name>
    <dbReference type="NCBI Taxonomy" id="981085"/>
    <lineage>
        <taxon>Eukaryota</taxon>
        <taxon>Viridiplantae</taxon>
        <taxon>Streptophyta</taxon>
        <taxon>Embryophyta</taxon>
        <taxon>Tracheophyta</taxon>
        <taxon>Spermatophyta</taxon>
        <taxon>Magnoliopsida</taxon>
        <taxon>eudicotyledons</taxon>
        <taxon>Gunneridae</taxon>
        <taxon>Pentapetalae</taxon>
        <taxon>rosids</taxon>
        <taxon>fabids</taxon>
        <taxon>Rosales</taxon>
        <taxon>Moraceae</taxon>
        <taxon>Moreae</taxon>
        <taxon>Morus</taxon>
    </lineage>
</organism>